<reference evidence="2" key="1">
    <citation type="submission" date="2019-04" db="EMBL/GenBank/DDBJ databases">
        <title>Friends and foes A comparative genomics studyof 23 Aspergillus species from section Flavi.</title>
        <authorList>
            <consortium name="DOE Joint Genome Institute"/>
            <person name="Kjaerbolling I."/>
            <person name="Vesth T."/>
            <person name="Frisvad J.C."/>
            <person name="Nybo J.L."/>
            <person name="Theobald S."/>
            <person name="Kildgaard S."/>
            <person name="Isbrandt T."/>
            <person name="Kuo A."/>
            <person name="Sato A."/>
            <person name="Lyhne E.K."/>
            <person name="Kogle M.E."/>
            <person name="Wiebenga A."/>
            <person name="Kun R.S."/>
            <person name="Lubbers R.J."/>
            <person name="Makela M.R."/>
            <person name="Barry K."/>
            <person name="Chovatia M."/>
            <person name="Clum A."/>
            <person name="Daum C."/>
            <person name="Haridas S."/>
            <person name="He G."/>
            <person name="LaButti K."/>
            <person name="Lipzen A."/>
            <person name="Mondo S."/>
            <person name="Riley R."/>
            <person name="Salamov A."/>
            <person name="Simmons B.A."/>
            <person name="Magnuson J.K."/>
            <person name="Henrissat B."/>
            <person name="Mortensen U.H."/>
            <person name="Larsen T.O."/>
            <person name="Devries R.P."/>
            <person name="Grigoriev I.V."/>
            <person name="Machida M."/>
            <person name="Baker S.E."/>
            <person name="Andersen M.R."/>
        </authorList>
    </citation>
    <scope>NUCLEOTIDE SEQUENCE [LARGE SCALE GENOMIC DNA]</scope>
    <source>
        <strain evidence="2">CBS 553.77</strain>
    </source>
</reference>
<evidence type="ECO:0000313" key="2">
    <source>
        <dbReference type="Proteomes" id="UP000327118"/>
    </source>
</evidence>
<dbReference type="InterPro" id="IPR008949">
    <property type="entry name" value="Isoprenoid_synthase_dom_sf"/>
</dbReference>
<dbReference type="SUPFAM" id="SSF48576">
    <property type="entry name" value="Terpenoid synthases"/>
    <property type="match status" value="1"/>
</dbReference>
<sequence>MSSLVESRVLRDEGLCEYSRERTNPSMQVTNISLKSYDILLQLYAADYGVAKVPLEGRLRKSLENRTDNILKVLDSHVQFRNSAPFETKDQESIMEQYLVEVGAISLFFPDLRANDIRICMAAWIGLMYSIDDLVENMQPDEANIAVRHSIMALQEEGCVVSSPGNIASVVKYIAAFKQHCAKYLSSQASRDFFDSVCTALEGMLEEVQFRHGDLPQDLATYMRIRARTVGVSPLFSLVRSTLKVQSPWSSELMDMERDICASTGLQNDLLGLEKDIRTKERMNAVLLGTAQTLKEDQSVDRDALQMAADHISAQHNLLMKRAEQTRDTLQEKALTRPELASEAKLADVLLLFAERHLTFSASAKRYELGSA</sequence>
<dbReference type="Gene3D" id="1.10.600.10">
    <property type="entry name" value="Farnesyl Diphosphate Synthase"/>
    <property type="match status" value="1"/>
</dbReference>
<name>A0A5N6Z6Z2_9EURO</name>
<dbReference type="EMBL" id="ML739098">
    <property type="protein sequence ID" value="KAE8353434.1"/>
    <property type="molecule type" value="Genomic_DNA"/>
</dbReference>
<dbReference type="Proteomes" id="UP000327118">
    <property type="component" value="Unassembled WGS sequence"/>
</dbReference>
<organism evidence="1 2">
    <name type="scientific">Aspergillus coremiiformis</name>
    <dbReference type="NCBI Taxonomy" id="138285"/>
    <lineage>
        <taxon>Eukaryota</taxon>
        <taxon>Fungi</taxon>
        <taxon>Dikarya</taxon>
        <taxon>Ascomycota</taxon>
        <taxon>Pezizomycotina</taxon>
        <taxon>Eurotiomycetes</taxon>
        <taxon>Eurotiomycetidae</taxon>
        <taxon>Eurotiales</taxon>
        <taxon>Aspergillaceae</taxon>
        <taxon>Aspergillus</taxon>
        <taxon>Aspergillus subgen. Circumdati</taxon>
    </lineage>
</organism>
<evidence type="ECO:0000313" key="1">
    <source>
        <dbReference type="EMBL" id="KAE8353434.1"/>
    </source>
</evidence>
<proteinExistence type="predicted"/>
<keyword evidence="2" id="KW-1185">Reference proteome</keyword>
<dbReference type="CDD" id="cd00385">
    <property type="entry name" value="Isoprenoid_Biosyn_C1"/>
    <property type="match status" value="1"/>
</dbReference>
<accession>A0A5N6Z6Z2</accession>
<dbReference type="AlphaFoldDB" id="A0A5N6Z6Z2"/>
<gene>
    <name evidence="1" type="ORF">BDV28DRAFT_148093</name>
</gene>
<dbReference type="OrthoDB" id="1731983at2759"/>
<protein>
    <submittedName>
        <fullName evidence="1">Isoprenoid synthase domain-containing protein</fullName>
    </submittedName>
</protein>
<dbReference type="Pfam" id="PF19086">
    <property type="entry name" value="Terpene_syn_C_2"/>
    <property type="match status" value="1"/>
</dbReference>